<feature type="compositionally biased region" description="Polar residues" evidence="1">
    <location>
        <begin position="48"/>
        <end position="62"/>
    </location>
</feature>
<gene>
    <name evidence="2" type="ORF">F0562_012762</name>
</gene>
<evidence type="ECO:0000313" key="3">
    <source>
        <dbReference type="Proteomes" id="UP000325577"/>
    </source>
</evidence>
<dbReference type="AlphaFoldDB" id="A0A5J4ZVP5"/>
<protein>
    <submittedName>
        <fullName evidence="2">Uncharacterized protein</fullName>
    </submittedName>
</protein>
<dbReference type="Proteomes" id="UP000325577">
    <property type="component" value="Linkage Group LG5"/>
</dbReference>
<name>A0A5J4ZVP5_9ASTE</name>
<keyword evidence="3" id="KW-1185">Reference proteome</keyword>
<sequence length="184" mass="20449">MVDCDSVERQLSEKKVIPIYIANVVNALEGEDNVKERHAHVEHVTGNEGENGSDTESGSNSDFEYFADGNKLDDVVSSDESLFEDLFDEFSIGNDGFVIGTGDGNGGSDGMERPTNIIVDDEIDKNDSDTNSLKSPRNPDDELFIKYPKFNEDRDMEKPDLKLGMIFSSVKVFKSCIKGVFYNK</sequence>
<accession>A0A5J4ZVP5</accession>
<feature type="region of interest" description="Disordered" evidence="1">
    <location>
        <begin position="42"/>
        <end position="62"/>
    </location>
</feature>
<reference evidence="2 3" key="1">
    <citation type="submission" date="2019-09" db="EMBL/GenBank/DDBJ databases">
        <title>A chromosome-level genome assembly of the Chinese tupelo Nyssa sinensis.</title>
        <authorList>
            <person name="Yang X."/>
            <person name="Kang M."/>
            <person name="Yang Y."/>
            <person name="Xiong H."/>
            <person name="Wang M."/>
            <person name="Zhang Z."/>
            <person name="Wang Z."/>
            <person name="Wu H."/>
            <person name="Ma T."/>
            <person name="Liu J."/>
            <person name="Xi Z."/>
        </authorList>
    </citation>
    <scope>NUCLEOTIDE SEQUENCE [LARGE SCALE GENOMIC DNA]</scope>
    <source>
        <strain evidence="2">J267</strain>
        <tissue evidence="2">Leaf</tissue>
    </source>
</reference>
<proteinExistence type="predicted"/>
<organism evidence="2 3">
    <name type="scientific">Nyssa sinensis</name>
    <dbReference type="NCBI Taxonomy" id="561372"/>
    <lineage>
        <taxon>Eukaryota</taxon>
        <taxon>Viridiplantae</taxon>
        <taxon>Streptophyta</taxon>
        <taxon>Embryophyta</taxon>
        <taxon>Tracheophyta</taxon>
        <taxon>Spermatophyta</taxon>
        <taxon>Magnoliopsida</taxon>
        <taxon>eudicotyledons</taxon>
        <taxon>Gunneridae</taxon>
        <taxon>Pentapetalae</taxon>
        <taxon>asterids</taxon>
        <taxon>Cornales</taxon>
        <taxon>Nyssaceae</taxon>
        <taxon>Nyssa</taxon>
    </lineage>
</organism>
<evidence type="ECO:0000313" key="2">
    <source>
        <dbReference type="EMBL" id="KAA8521924.1"/>
    </source>
</evidence>
<evidence type="ECO:0000256" key="1">
    <source>
        <dbReference type="SAM" id="MobiDB-lite"/>
    </source>
</evidence>
<dbReference type="EMBL" id="CM018048">
    <property type="protein sequence ID" value="KAA8521924.1"/>
    <property type="molecule type" value="Genomic_DNA"/>
</dbReference>